<evidence type="ECO:0000256" key="2">
    <source>
        <dbReference type="ARBA" id="ARBA00012513"/>
    </source>
</evidence>
<dbReference type="GO" id="GO:0034727">
    <property type="term" value="P:piecemeal microautophagy of the nucleus"/>
    <property type="evidence" value="ECO:0007669"/>
    <property type="project" value="TreeGrafter"/>
</dbReference>
<dbReference type="PROSITE" id="PS00108">
    <property type="entry name" value="PROTEIN_KINASE_ST"/>
    <property type="match status" value="1"/>
</dbReference>
<comment type="catalytic activity">
    <reaction evidence="14">
        <text>L-seryl-[protein] + ATP = O-phospho-L-seryl-[protein] + ADP + H(+)</text>
        <dbReference type="Rhea" id="RHEA:17989"/>
        <dbReference type="Rhea" id="RHEA-COMP:9863"/>
        <dbReference type="Rhea" id="RHEA-COMP:11604"/>
        <dbReference type="ChEBI" id="CHEBI:15378"/>
        <dbReference type="ChEBI" id="CHEBI:29999"/>
        <dbReference type="ChEBI" id="CHEBI:30616"/>
        <dbReference type="ChEBI" id="CHEBI:83421"/>
        <dbReference type="ChEBI" id="CHEBI:456216"/>
        <dbReference type="EC" id="2.7.11.1"/>
    </reaction>
</comment>
<dbReference type="GO" id="GO:0005829">
    <property type="term" value="C:cytosol"/>
    <property type="evidence" value="ECO:0007669"/>
    <property type="project" value="TreeGrafter"/>
</dbReference>
<evidence type="ECO:0000256" key="8">
    <source>
        <dbReference type="ARBA" id="ARBA00022741"/>
    </source>
</evidence>
<evidence type="ECO:0000256" key="14">
    <source>
        <dbReference type="ARBA" id="ARBA00048679"/>
    </source>
</evidence>
<evidence type="ECO:0000256" key="4">
    <source>
        <dbReference type="ARBA" id="ARBA00022490"/>
    </source>
</evidence>
<reference evidence="18" key="1">
    <citation type="journal article" date="2019" name="bioRxiv">
        <title>The Genome of the Zebra Mussel, Dreissena polymorpha: A Resource for Invasive Species Research.</title>
        <authorList>
            <person name="McCartney M.A."/>
            <person name="Auch B."/>
            <person name="Kono T."/>
            <person name="Mallez S."/>
            <person name="Zhang Y."/>
            <person name="Obille A."/>
            <person name="Becker A."/>
            <person name="Abrahante J.E."/>
            <person name="Garbe J."/>
            <person name="Badalamenti J.P."/>
            <person name="Herman A."/>
            <person name="Mangelson H."/>
            <person name="Liachko I."/>
            <person name="Sullivan S."/>
            <person name="Sone E.D."/>
            <person name="Koren S."/>
            <person name="Silverstein K.A.T."/>
            <person name="Beckman K.B."/>
            <person name="Gohl D.M."/>
        </authorList>
    </citation>
    <scope>NUCLEOTIDE SEQUENCE</scope>
    <source>
        <strain evidence="18">Duluth1</strain>
        <tissue evidence="18">Whole animal</tissue>
    </source>
</reference>
<evidence type="ECO:0000256" key="9">
    <source>
        <dbReference type="ARBA" id="ARBA00022777"/>
    </source>
</evidence>
<dbReference type="GO" id="GO:0000422">
    <property type="term" value="P:autophagy of mitochondrion"/>
    <property type="evidence" value="ECO:0007669"/>
    <property type="project" value="TreeGrafter"/>
</dbReference>
<dbReference type="SMART" id="SM00220">
    <property type="entry name" value="S_TKc"/>
    <property type="match status" value="1"/>
</dbReference>
<dbReference type="SUPFAM" id="SSF116846">
    <property type="entry name" value="MIT domain"/>
    <property type="match status" value="2"/>
</dbReference>
<dbReference type="SMART" id="SM00745">
    <property type="entry name" value="MIT"/>
    <property type="match status" value="2"/>
</dbReference>
<dbReference type="InterPro" id="IPR017441">
    <property type="entry name" value="Protein_kinase_ATP_BS"/>
</dbReference>
<dbReference type="PANTHER" id="PTHR24348">
    <property type="entry name" value="SERINE/THREONINE-PROTEIN KINASE UNC-51-RELATED"/>
    <property type="match status" value="1"/>
</dbReference>
<dbReference type="GO" id="GO:0000045">
    <property type="term" value="P:autophagosome assembly"/>
    <property type="evidence" value="ECO:0007669"/>
    <property type="project" value="TreeGrafter"/>
</dbReference>
<dbReference type="Pfam" id="PF04212">
    <property type="entry name" value="MIT"/>
    <property type="match status" value="2"/>
</dbReference>
<evidence type="ECO:0000256" key="16">
    <source>
        <dbReference type="RuleBase" id="RU000304"/>
    </source>
</evidence>
<evidence type="ECO:0000256" key="12">
    <source>
        <dbReference type="ARBA" id="ARBA00032242"/>
    </source>
</evidence>
<dbReference type="PANTHER" id="PTHR24348:SF65">
    <property type="entry name" value="SERINE_THREONINE-PROTEIN KINASE ULK3"/>
    <property type="match status" value="1"/>
</dbReference>
<dbReference type="InterPro" id="IPR036181">
    <property type="entry name" value="MIT_dom_sf"/>
</dbReference>
<dbReference type="InterPro" id="IPR011009">
    <property type="entry name" value="Kinase-like_dom_sf"/>
</dbReference>
<evidence type="ECO:0000256" key="5">
    <source>
        <dbReference type="ARBA" id="ARBA00022527"/>
    </source>
</evidence>
<dbReference type="EC" id="2.7.11.1" evidence="2"/>
<keyword evidence="7" id="KW-0677">Repeat</keyword>
<comment type="caution">
    <text evidence="18">The sequence shown here is derived from an EMBL/GenBank/DDBJ whole genome shotgun (WGS) entry which is preliminary data.</text>
</comment>
<dbReference type="Gene3D" id="1.20.58.80">
    <property type="entry name" value="Phosphotransferase system, lactose/cellobiose-type IIA subunit"/>
    <property type="match status" value="2"/>
</dbReference>
<evidence type="ECO:0000256" key="10">
    <source>
        <dbReference type="ARBA" id="ARBA00022840"/>
    </source>
</evidence>
<dbReference type="InterPro" id="IPR008271">
    <property type="entry name" value="Ser/Thr_kinase_AS"/>
</dbReference>
<dbReference type="GO" id="GO:0042594">
    <property type="term" value="P:response to starvation"/>
    <property type="evidence" value="ECO:0007669"/>
    <property type="project" value="TreeGrafter"/>
</dbReference>
<comment type="catalytic activity">
    <reaction evidence="13">
        <text>L-threonyl-[protein] + ATP = O-phospho-L-threonyl-[protein] + ADP + H(+)</text>
        <dbReference type="Rhea" id="RHEA:46608"/>
        <dbReference type="Rhea" id="RHEA-COMP:11060"/>
        <dbReference type="Rhea" id="RHEA-COMP:11605"/>
        <dbReference type="ChEBI" id="CHEBI:15378"/>
        <dbReference type="ChEBI" id="CHEBI:30013"/>
        <dbReference type="ChEBI" id="CHEBI:30616"/>
        <dbReference type="ChEBI" id="CHEBI:61977"/>
        <dbReference type="ChEBI" id="CHEBI:456216"/>
        <dbReference type="EC" id="2.7.11.1"/>
    </reaction>
</comment>
<dbReference type="InterPro" id="IPR007330">
    <property type="entry name" value="MIT_dom"/>
</dbReference>
<evidence type="ECO:0000256" key="6">
    <source>
        <dbReference type="ARBA" id="ARBA00022679"/>
    </source>
</evidence>
<sequence>MSSARPVSAPVSRGGSLIPAPRLKDYIFVEKLGSGSYATVYKAFRKKGTREVSAIKCVLKSSLNKASTENLLTEIALLKKLKHDNIVELKDFQWDDTYIYLIMEFCAGGDLSLFLRKKRTLPEYTVRKFLRHIVSAMKFLHDNNVAHMDLKPQNILCTSSQEPVLKIADFGFAKHLYSGDQLHALRGSPLYMAPEIICRGKYDARVDLWSIGVILYECLFGRAPYASKSFRELEDKIWDTTPIELPYGVDMSDHCRDLLLGLLVRDPEKRLPFREFFEHPFLDLEHSPSPGCLEKATSLVKQAVILDGKGEYPAAVKHYCEAVEYFLPAIKFERDSSKKEVLRKRVQEYMDRAAEIKALLKPVRELGSSVRRSDSKNREEEMFDLFAGCDEMQAAIKLTNAAVIEEAKEEYEVALKHYELALGTSIQFLKSEEKGKRKDLLRENVDRWMTRAEGIKSYLSVKKCDDNMEQQTSLEEKEGVMMNQEWCHIQ</sequence>
<dbReference type="InterPro" id="IPR000719">
    <property type="entry name" value="Prot_kinase_dom"/>
</dbReference>
<feature type="domain" description="Protein kinase" evidence="17">
    <location>
        <begin position="26"/>
        <end position="282"/>
    </location>
</feature>
<dbReference type="AlphaFoldDB" id="A0A9D4CTM6"/>
<dbReference type="InterPro" id="IPR045269">
    <property type="entry name" value="Atg1-like"/>
</dbReference>
<dbReference type="Proteomes" id="UP000828390">
    <property type="component" value="Unassembled WGS sequence"/>
</dbReference>
<feature type="binding site" evidence="15">
    <location>
        <position position="60"/>
    </location>
    <ligand>
        <name>ATP</name>
        <dbReference type="ChEBI" id="CHEBI:30616"/>
    </ligand>
</feature>
<organism evidence="18 19">
    <name type="scientific">Dreissena polymorpha</name>
    <name type="common">Zebra mussel</name>
    <name type="synonym">Mytilus polymorpha</name>
    <dbReference type="NCBI Taxonomy" id="45954"/>
    <lineage>
        <taxon>Eukaryota</taxon>
        <taxon>Metazoa</taxon>
        <taxon>Spiralia</taxon>
        <taxon>Lophotrochozoa</taxon>
        <taxon>Mollusca</taxon>
        <taxon>Bivalvia</taxon>
        <taxon>Autobranchia</taxon>
        <taxon>Heteroconchia</taxon>
        <taxon>Euheterodonta</taxon>
        <taxon>Imparidentia</taxon>
        <taxon>Neoheterodontei</taxon>
        <taxon>Myida</taxon>
        <taxon>Dreissenoidea</taxon>
        <taxon>Dreissenidae</taxon>
        <taxon>Dreissena</taxon>
    </lineage>
</organism>
<proteinExistence type="inferred from homology"/>
<accession>A0A9D4CTM6</accession>
<keyword evidence="10 15" id="KW-0067">ATP-binding</keyword>
<name>A0A9D4CTM6_DREPO</name>
<evidence type="ECO:0000313" key="19">
    <source>
        <dbReference type="Proteomes" id="UP000828390"/>
    </source>
</evidence>
<dbReference type="CDD" id="cd14121">
    <property type="entry name" value="STKc_ULK3"/>
    <property type="match status" value="1"/>
</dbReference>
<dbReference type="EMBL" id="JAIWYP010000012">
    <property type="protein sequence ID" value="KAH3730011.1"/>
    <property type="molecule type" value="Genomic_DNA"/>
</dbReference>
<dbReference type="GO" id="GO:0004674">
    <property type="term" value="F:protein serine/threonine kinase activity"/>
    <property type="evidence" value="ECO:0007669"/>
    <property type="project" value="UniProtKB-KW"/>
</dbReference>
<keyword evidence="5 16" id="KW-0723">Serine/threonine-protein kinase</keyword>
<keyword evidence="19" id="KW-1185">Reference proteome</keyword>
<evidence type="ECO:0000313" key="18">
    <source>
        <dbReference type="EMBL" id="KAH3730011.1"/>
    </source>
</evidence>
<dbReference type="GO" id="GO:0034045">
    <property type="term" value="C:phagophore assembly site membrane"/>
    <property type="evidence" value="ECO:0007669"/>
    <property type="project" value="TreeGrafter"/>
</dbReference>
<dbReference type="FunFam" id="3.30.200.20:FF:000042">
    <property type="entry name" value="Aurora kinase A"/>
    <property type="match status" value="1"/>
</dbReference>
<evidence type="ECO:0000259" key="17">
    <source>
        <dbReference type="PROSITE" id="PS50011"/>
    </source>
</evidence>
<keyword evidence="8 15" id="KW-0547">Nucleotide-binding</keyword>
<dbReference type="Gene3D" id="3.30.200.20">
    <property type="entry name" value="Phosphorylase Kinase, domain 1"/>
    <property type="match status" value="1"/>
</dbReference>
<dbReference type="PROSITE" id="PS00107">
    <property type="entry name" value="PROTEIN_KINASE_ATP"/>
    <property type="match status" value="1"/>
</dbReference>
<evidence type="ECO:0000256" key="1">
    <source>
        <dbReference type="ARBA" id="ARBA00004496"/>
    </source>
</evidence>
<dbReference type="SUPFAM" id="SSF56112">
    <property type="entry name" value="Protein kinase-like (PK-like)"/>
    <property type="match status" value="1"/>
</dbReference>
<evidence type="ECO:0000256" key="3">
    <source>
        <dbReference type="ARBA" id="ARBA00021644"/>
    </source>
</evidence>
<gene>
    <name evidence="18" type="ORF">DPMN_055990</name>
</gene>
<evidence type="ECO:0000256" key="13">
    <source>
        <dbReference type="ARBA" id="ARBA00047899"/>
    </source>
</evidence>
<dbReference type="OrthoDB" id="346907at2759"/>
<dbReference type="Gene3D" id="1.10.510.10">
    <property type="entry name" value="Transferase(Phosphotransferase) domain 1"/>
    <property type="match status" value="1"/>
</dbReference>
<keyword evidence="6" id="KW-0808">Transferase</keyword>
<dbReference type="PROSITE" id="PS50011">
    <property type="entry name" value="PROTEIN_KINASE_DOM"/>
    <property type="match status" value="1"/>
</dbReference>
<dbReference type="GO" id="GO:0005524">
    <property type="term" value="F:ATP binding"/>
    <property type="evidence" value="ECO:0007669"/>
    <property type="project" value="UniProtKB-UniRule"/>
</dbReference>
<reference evidence="18" key="2">
    <citation type="submission" date="2020-11" db="EMBL/GenBank/DDBJ databases">
        <authorList>
            <person name="McCartney M.A."/>
            <person name="Auch B."/>
            <person name="Kono T."/>
            <person name="Mallez S."/>
            <person name="Becker A."/>
            <person name="Gohl D.M."/>
            <person name="Silverstein K.A.T."/>
            <person name="Koren S."/>
            <person name="Bechman K.B."/>
            <person name="Herman A."/>
            <person name="Abrahante J.E."/>
            <person name="Garbe J."/>
        </authorList>
    </citation>
    <scope>NUCLEOTIDE SEQUENCE</scope>
    <source>
        <strain evidence="18">Duluth1</strain>
        <tissue evidence="18">Whole animal</tissue>
    </source>
</reference>
<keyword evidence="4" id="KW-0963">Cytoplasm</keyword>
<comment type="subcellular location">
    <subcellularLocation>
        <location evidence="1">Cytoplasm</location>
    </subcellularLocation>
</comment>
<dbReference type="GO" id="GO:0061709">
    <property type="term" value="P:reticulophagy"/>
    <property type="evidence" value="ECO:0007669"/>
    <property type="project" value="TreeGrafter"/>
</dbReference>
<comment type="similarity">
    <text evidence="16">Belongs to the protein kinase superfamily.</text>
</comment>
<protein>
    <recommendedName>
        <fullName evidence="3">Serine/threonine-protein kinase ULK3</fullName>
        <ecNumber evidence="2">2.7.11.1</ecNumber>
    </recommendedName>
    <alternativeName>
        <fullName evidence="12">Unc-51-like kinase 3</fullName>
    </alternativeName>
</protein>
<dbReference type="GO" id="GO:0010506">
    <property type="term" value="P:regulation of autophagy"/>
    <property type="evidence" value="ECO:0007669"/>
    <property type="project" value="InterPro"/>
</dbReference>
<keyword evidence="9" id="KW-0418">Kinase</keyword>
<keyword evidence="11" id="KW-0072">Autophagy</keyword>
<evidence type="ECO:0000256" key="11">
    <source>
        <dbReference type="ARBA" id="ARBA00023006"/>
    </source>
</evidence>
<dbReference type="FunFam" id="1.10.510.10:FF:000571">
    <property type="entry name" value="Maternal embryonic leucine zipper kinase"/>
    <property type="match status" value="1"/>
</dbReference>
<dbReference type="Pfam" id="PF00069">
    <property type="entry name" value="Pkinase"/>
    <property type="match status" value="1"/>
</dbReference>
<evidence type="ECO:0000256" key="15">
    <source>
        <dbReference type="PROSITE-ProRule" id="PRU10141"/>
    </source>
</evidence>
<evidence type="ECO:0000256" key="7">
    <source>
        <dbReference type="ARBA" id="ARBA00022737"/>
    </source>
</evidence>
<dbReference type="GO" id="GO:0005776">
    <property type="term" value="C:autophagosome"/>
    <property type="evidence" value="ECO:0007669"/>
    <property type="project" value="TreeGrafter"/>
</dbReference>